<evidence type="ECO:0000256" key="5">
    <source>
        <dbReference type="ARBA" id="ARBA00023136"/>
    </source>
</evidence>
<comment type="subcellular location">
    <subcellularLocation>
        <location evidence="1">Membrane</location>
        <topology evidence="1">Multi-pass membrane protein</topology>
    </subcellularLocation>
</comment>
<dbReference type="GO" id="GO:0022857">
    <property type="term" value="F:transmembrane transporter activity"/>
    <property type="evidence" value="ECO:0007669"/>
    <property type="project" value="InterPro"/>
</dbReference>
<feature type="transmembrane region" description="Helical" evidence="6">
    <location>
        <begin position="20"/>
        <end position="36"/>
    </location>
</feature>
<accession>A0AAW0LG85</accession>
<dbReference type="PANTHER" id="PTHR11654">
    <property type="entry name" value="OLIGOPEPTIDE TRANSPORTER-RELATED"/>
    <property type="match status" value="1"/>
</dbReference>
<evidence type="ECO:0000256" key="1">
    <source>
        <dbReference type="ARBA" id="ARBA00004141"/>
    </source>
</evidence>
<reference evidence="7 8" key="1">
    <citation type="journal article" date="2018" name="Sci. Data">
        <title>The draft genome sequence of cork oak.</title>
        <authorList>
            <person name="Ramos A.M."/>
            <person name="Usie A."/>
            <person name="Barbosa P."/>
            <person name="Barros P.M."/>
            <person name="Capote T."/>
            <person name="Chaves I."/>
            <person name="Simoes F."/>
            <person name="Abreu I."/>
            <person name="Carrasquinho I."/>
            <person name="Faro C."/>
            <person name="Guimaraes J.B."/>
            <person name="Mendonca D."/>
            <person name="Nobrega F."/>
            <person name="Rodrigues L."/>
            <person name="Saibo N.J.M."/>
            <person name="Varela M.C."/>
            <person name="Egas C."/>
            <person name="Matos J."/>
            <person name="Miguel C.M."/>
            <person name="Oliveira M.M."/>
            <person name="Ricardo C.P."/>
            <person name="Goncalves S."/>
        </authorList>
    </citation>
    <scope>NUCLEOTIDE SEQUENCE [LARGE SCALE GENOMIC DNA]</scope>
    <source>
        <strain evidence="8">cv. HL8</strain>
    </source>
</reference>
<dbReference type="InterPro" id="IPR036259">
    <property type="entry name" value="MFS_trans_sf"/>
</dbReference>
<dbReference type="EMBL" id="PKMF04000114">
    <property type="protein sequence ID" value="KAK7849433.1"/>
    <property type="molecule type" value="Genomic_DNA"/>
</dbReference>
<dbReference type="Pfam" id="PF00854">
    <property type="entry name" value="PTR2"/>
    <property type="match status" value="1"/>
</dbReference>
<dbReference type="InterPro" id="IPR000109">
    <property type="entry name" value="POT_fam"/>
</dbReference>
<keyword evidence="3 6" id="KW-0812">Transmembrane</keyword>
<evidence type="ECO:0000256" key="6">
    <source>
        <dbReference type="SAM" id="Phobius"/>
    </source>
</evidence>
<protein>
    <submittedName>
        <fullName evidence="7">Protein nrt1/ ptr family 6.2</fullName>
    </submittedName>
</protein>
<organism evidence="7 8">
    <name type="scientific">Quercus suber</name>
    <name type="common">Cork oak</name>
    <dbReference type="NCBI Taxonomy" id="58331"/>
    <lineage>
        <taxon>Eukaryota</taxon>
        <taxon>Viridiplantae</taxon>
        <taxon>Streptophyta</taxon>
        <taxon>Embryophyta</taxon>
        <taxon>Tracheophyta</taxon>
        <taxon>Spermatophyta</taxon>
        <taxon>Magnoliopsida</taxon>
        <taxon>eudicotyledons</taxon>
        <taxon>Gunneridae</taxon>
        <taxon>Pentapetalae</taxon>
        <taxon>rosids</taxon>
        <taxon>fabids</taxon>
        <taxon>Fagales</taxon>
        <taxon>Fagaceae</taxon>
        <taxon>Quercus</taxon>
    </lineage>
</organism>
<dbReference type="SUPFAM" id="SSF103473">
    <property type="entry name" value="MFS general substrate transporter"/>
    <property type="match status" value="1"/>
</dbReference>
<evidence type="ECO:0000256" key="2">
    <source>
        <dbReference type="ARBA" id="ARBA00005982"/>
    </source>
</evidence>
<name>A0AAW0LG85_QUESU</name>
<keyword evidence="4 6" id="KW-1133">Transmembrane helix</keyword>
<feature type="transmembrane region" description="Helical" evidence="6">
    <location>
        <begin position="56"/>
        <end position="79"/>
    </location>
</feature>
<feature type="transmembrane region" description="Helical" evidence="6">
    <location>
        <begin position="100"/>
        <end position="124"/>
    </location>
</feature>
<feature type="transmembrane region" description="Helical" evidence="6">
    <location>
        <begin position="144"/>
        <end position="167"/>
    </location>
</feature>
<comment type="similarity">
    <text evidence="2">Belongs to the major facilitator superfamily. Proton-dependent oligopeptide transporter (POT/PTR) (TC 2.A.17) family.</text>
</comment>
<comment type="caution">
    <text evidence="7">The sequence shown here is derived from an EMBL/GenBank/DDBJ whole genome shotgun (WGS) entry which is preliminary data.</text>
</comment>
<dbReference type="Gene3D" id="1.20.1250.20">
    <property type="entry name" value="MFS general substrate transporter like domains"/>
    <property type="match status" value="1"/>
</dbReference>
<gene>
    <name evidence="7" type="primary">NPF6.2_2</name>
    <name evidence="7" type="ORF">CFP56_003006</name>
</gene>
<sequence>METLHSYKGGKSLTNLQKVGLGLLFSILGMTAAALVENRRLSVVRANRGTVTRSTTLPISAFFLLPQFILVGIGEAFILSGELAFFTNNAPKGMKAIATGLFLTITSFGNYMSTILVTIIRNVTGRNGGHDWLSASINDGRLDYFYWFLALLSLINLGFYVVCAIRFRPNSTENSPKMNGAVVDTPPKEETV</sequence>
<evidence type="ECO:0000313" key="8">
    <source>
        <dbReference type="Proteomes" id="UP000237347"/>
    </source>
</evidence>
<keyword evidence="5 6" id="KW-0472">Membrane</keyword>
<evidence type="ECO:0000313" key="7">
    <source>
        <dbReference type="EMBL" id="KAK7849433.1"/>
    </source>
</evidence>
<proteinExistence type="inferred from homology"/>
<evidence type="ECO:0000256" key="4">
    <source>
        <dbReference type="ARBA" id="ARBA00022989"/>
    </source>
</evidence>
<dbReference type="GO" id="GO:0016020">
    <property type="term" value="C:membrane"/>
    <property type="evidence" value="ECO:0007669"/>
    <property type="project" value="UniProtKB-SubCell"/>
</dbReference>
<keyword evidence="8" id="KW-1185">Reference proteome</keyword>
<dbReference type="Proteomes" id="UP000237347">
    <property type="component" value="Unassembled WGS sequence"/>
</dbReference>
<evidence type="ECO:0000256" key="3">
    <source>
        <dbReference type="ARBA" id="ARBA00022692"/>
    </source>
</evidence>
<dbReference type="AlphaFoldDB" id="A0AAW0LG85"/>